<evidence type="ECO:0000313" key="4">
    <source>
        <dbReference type="Proteomes" id="UP001149090"/>
    </source>
</evidence>
<accession>A0A9Q0L4V1</accession>
<dbReference type="InterPro" id="IPR025442">
    <property type="entry name" value="DUF4185"/>
</dbReference>
<protein>
    <recommendedName>
        <fullName evidence="2">DUF4185 domain-containing protein</fullName>
    </recommendedName>
</protein>
<dbReference type="Proteomes" id="UP001149090">
    <property type="component" value="Unassembled WGS sequence"/>
</dbReference>
<feature type="domain" description="DUF4185" evidence="2">
    <location>
        <begin position="340"/>
        <end position="621"/>
    </location>
</feature>
<keyword evidence="1" id="KW-1133">Transmembrane helix</keyword>
<evidence type="ECO:0000259" key="2">
    <source>
        <dbReference type="Pfam" id="PF13810"/>
    </source>
</evidence>
<dbReference type="OrthoDB" id="10616420at2759"/>
<feature type="transmembrane region" description="Helical" evidence="1">
    <location>
        <begin position="64"/>
        <end position="84"/>
    </location>
</feature>
<name>A0A9Q0L4V1_ANAIG</name>
<organism evidence="3 4">
    <name type="scientific">Anaeramoeba ignava</name>
    <name type="common">Anaerobic marine amoeba</name>
    <dbReference type="NCBI Taxonomy" id="1746090"/>
    <lineage>
        <taxon>Eukaryota</taxon>
        <taxon>Metamonada</taxon>
        <taxon>Anaeramoebidae</taxon>
        <taxon>Anaeramoeba</taxon>
    </lineage>
</organism>
<proteinExistence type="predicted"/>
<dbReference type="Pfam" id="PF13810">
    <property type="entry name" value="DUF4185"/>
    <property type="match status" value="1"/>
</dbReference>
<evidence type="ECO:0000313" key="3">
    <source>
        <dbReference type="EMBL" id="KAJ5066212.1"/>
    </source>
</evidence>
<sequence>MNKKKKKKIKKIKKKKNKKKKKSFSKQLLLYIALLIHLSPIIYGISNKYSREITIKLVFESFSGWAYLTNILCLLLIFLNETIFKTKKKLKEKIQLSRFLDHLILTTRNIQISICVGYWVVVIPLTAKFTDSPFSIINKHIKKTWFMILNDFVLHVLPLSILFLPFKKCYLSMKKWITLIPFLFFFFVSYIVFSAAYFLTCRNPPYFIEYSVGVGWGLLILLLYFLGTILAHSIGYWIFRKRKAKKDPFDLFQDEKKLLIRDDQNKPKTKIVNYKAFAIICMILIILILISGIGVGLSLKDRETLSNYKITYEEVTPESNQFWSELTQAREKASITSQDGGTDVVIALDNSSAMWFYCDTILKNGFLSNTGMIITNSNNSYQINYYLSNTDHASEIFLRNSTEKGSELAIWPHGGILVNDTTYVYVDFVSRNDGQLWPKQKHVYGMYSAPAGSFNFTRILEASFSYPILPDFLFFNPQDNYYYAYFIQRPTIAMSGVYLARIHADKLTDPSQPYEFYYGDSKFSRDPKMSTQLSPPIAVGVFGQTSACWNNYLNRYVLFQVGVPGKFHSIYIRTAKNLWGPFSSPYLVYSQKSSSYLYYCPYVHPELFEEDGRVMYVTYSLSGDVNNRMVKIILEKK</sequence>
<keyword evidence="1" id="KW-0812">Transmembrane</keyword>
<keyword evidence="4" id="KW-1185">Reference proteome</keyword>
<keyword evidence="1" id="KW-0472">Membrane</keyword>
<dbReference type="AlphaFoldDB" id="A0A9Q0L4V1"/>
<evidence type="ECO:0000256" key="1">
    <source>
        <dbReference type="SAM" id="Phobius"/>
    </source>
</evidence>
<feature type="transmembrane region" description="Helical" evidence="1">
    <location>
        <begin position="218"/>
        <end position="239"/>
    </location>
</feature>
<feature type="transmembrane region" description="Helical" evidence="1">
    <location>
        <begin position="145"/>
        <end position="164"/>
    </location>
</feature>
<comment type="caution">
    <text evidence="3">The sequence shown here is derived from an EMBL/GenBank/DDBJ whole genome shotgun (WGS) entry which is preliminary data.</text>
</comment>
<gene>
    <name evidence="3" type="ORF">M0811_03545</name>
</gene>
<dbReference type="EMBL" id="JAPDFW010000147">
    <property type="protein sequence ID" value="KAJ5066212.1"/>
    <property type="molecule type" value="Genomic_DNA"/>
</dbReference>
<feature type="transmembrane region" description="Helical" evidence="1">
    <location>
        <begin position="176"/>
        <end position="198"/>
    </location>
</feature>
<reference evidence="3" key="1">
    <citation type="submission" date="2022-10" db="EMBL/GenBank/DDBJ databases">
        <title>Novel sulphate-reducing endosymbionts in the free-living metamonad Anaeramoeba.</title>
        <authorList>
            <person name="Jerlstrom-Hultqvist J."/>
            <person name="Cepicka I."/>
            <person name="Gallot-Lavallee L."/>
            <person name="Salas-Leiva D."/>
            <person name="Curtis B.A."/>
            <person name="Zahonova K."/>
            <person name="Pipaliya S."/>
            <person name="Dacks J."/>
            <person name="Roger A.J."/>
        </authorList>
    </citation>
    <scope>NUCLEOTIDE SEQUENCE</scope>
    <source>
        <strain evidence="3">BMAN</strain>
    </source>
</reference>
<feature type="transmembrane region" description="Helical" evidence="1">
    <location>
        <begin position="276"/>
        <end position="299"/>
    </location>
</feature>
<feature type="transmembrane region" description="Helical" evidence="1">
    <location>
        <begin position="105"/>
        <end position="125"/>
    </location>
</feature>